<comment type="similarity">
    <text evidence="4 11 12">Belongs to the transaldolase family. Type 1 subfamily.</text>
</comment>
<evidence type="ECO:0000256" key="12">
    <source>
        <dbReference type="RuleBase" id="RU004155"/>
    </source>
</evidence>
<dbReference type="EMBL" id="BMPO01000002">
    <property type="protein sequence ID" value="GGJ85957.1"/>
    <property type="molecule type" value="Genomic_DNA"/>
</dbReference>
<dbReference type="PANTHER" id="PTHR10683">
    <property type="entry name" value="TRANSALDOLASE"/>
    <property type="match status" value="1"/>
</dbReference>
<dbReference type="InterPro" id="IPR018225">
    <property type="entry name" value="Transaldolase_AS"/>
</dbReference>
<comment type="function">
    <text evidence="1 11 12">Transaldolase is important for the balance of metabolites in the pentose-phosphate pathway.</text>
</comment>
<organism evidence="13 14">
    <name type="scientific">Pseudomonas matsuisoli</name>
    <dbReference type="NCBI Taxonomy" id="1515666"/>
    <lineage>
        <taxon>Bacteria</taxon>
        <taxon>Pseudomonadati</taxon>
        <taxon>Pseudomonadota</taxon>
        <taxon>Gammaproteobacteria</taxon>
        <taxon>Pseudomonadales</taxon>
        <taxon>Pseudomonadaceae</taxon>
        <taxon>Pseudomonas</taxon>
    </lineage>
</organism>
<dbReference type="InterPro" id="IPR001585">
    <property type="entry name" value="TAL/FSA"/>
</dbReference>
<keyword evidence="7 11" id="KW-0808">Transferase</keyword>
<dbReference type="EC" id="2.2.1.2" evidence="5 11"/>
<dbReference type="GO" id="GO:0005829">
    <property type="term" value="C:cytosol"/>
    <property type="evidence" value="ECO:0007669"/>
    <property type="project" value="TreeGrafter"/>
</dbReference>
<comment type="catalytic activity">
    <reaction evidence="10 11 12">
        <text>D-sedoheptulose 7-phosphate + D-glyceraldehyde 3-phosphate = D-erythrose 4-phosphate + beta-D-fructose 6-phosphate</text>
        <dbReference type="Rhea" id="RHEA:17053"/>
        <dbReference type="ChEBI" id="CHEBI:16897"/>
        <dbReference type="ChEBI" id="CHEBI:57483"/>
        <dbReference type="ChEBI" id="CHEBI:57634"/>
        <dbReference type="ChEBI" id="CHEBI:59776"/>
        <dbReference type="EC" id="2.2.1.2"/>
    </reaction>
</comment>
<keyword evidence="9 11" id="KW-0704">Schiff base</keyword>
<evidence type="ECO:0000256" key="4">
    <source>
        <dbReference type="ARBA" id="ARBA00008012"/>
    </source>
</evidence>
<evidence type="ECO:0000313" key="13">
    <source>
        <dbReference type="EMBL" id="GGJ85957.1"/>
    </source>
</evidence>
<feature type="active site" description="Schiff-base intermediate with substrate" evidence="11">
    <location>
        <position position="132"/>
    </location>
</feature>
<keyword evidence="6 11" id="KW-0963">Cytoplasm</keyword>
<name>A0A917UUG5_9PSED</name>
<dbReference type="NCBIfam" id="TIGR00874">
    <property type="entry name" value="talAB"/>
    <property type="match status" value="1"/>
</dbReference>
<evidence type="ECO:0000256" key="8">
    <source>
        <dbReference type="ARBA" id="ARBA00023126"/>
    </source>
</evidence>
<dbReference type="GO" id="GO:0005975">
    <property type="term" value="P:carbohydrate metabolic process"/>
    <property type="evidence" value="ECO:0007669"/>
    <property type="project" value="InterPro"/>
</dbReference>
<comment type="caution">
    <text evidence="13">The sequence shown here is derived from an EMBL/GenBank/DDBJ whole genome shotgun (WGS) entry which is preliminary data.</text>
</comment>
<dbReference type="Proteomes" id="UP000635983">
    <property type="component" value="Unassembled WGS sequence"/>
</dbReference>
<dbReference type="PROSITE" id="PS00958">
    <property type="entry name" value="TRANSALDOLASE_2"/>
    <property type="match status" value="1"/>
</dbReference>
<comment type="pathway">
    <text evidence="3 11 12">Carbohydrate degradation; pentose phosphate pathway; D-glyceraldehyde 3-phosphate and beta-D-fructose 6-phosphate from D-ribose 5-phosphate and D-xylulose 5-phosphate (non-oxidative stage): step 2/3.</text>
</comment>
<evidence type="ECO:0000313" key="14">
    <source>
        <dbReference type="Proteomes" id="UP000635983"/>
    </source>
</evidence>
<dbReference type="PROSITE" id="PS01054">
    <property type="entry name" value="TRANSALDOLASE_1"/>
    <property type="match status" value="1"/>
</dbReference>
<dbReference type="GO" id="GO:0006098">
    <property type="term" value="P:pentose-phosphate shunt"/>
    <property type="evidence" value="ECO:0007669"/>
    <property type="project" value="UniProtKB-UniRule"/>
</dbReference>
<dbReference type="AlphaFoldDB" id="A0A917UUG5"/>
<dbReference type="CDD" id="cd00957">
    <property type="entry name" value="Transaldolase_TalAB"/>
    <property type="match status" value="1"/>
</dbReference>
<reference evidence="13" key="2">
    <citation type="submission" date="2020-09" db="EMBL/GenBank/DDBJ databases">
        <authorList>
            <person name="Sun Q."/>
            <person name="Ohkuma M."/>
        </authorList>
    </citation>
    <scope>NUCLEOTIDE SEQUENCE</scope>
    <source>
        <strain evidence="13">JCM 30078</strain>
    </source>
</reference>
<dbReference type="PANTHER" id="PTHR10683:SF18">
    <property type="entry name" value="TRANSALDOLASE"/>
    <property type="match status" value="1"/>
</dbReference>
<evidence type="ECO:0000256" key="6">
    <source>
        <dbReference type="ARBA" id="ARBA00022490"/>
    </source>
</evidence>
<dbReference type="Gene3D" id="3.20.20.70">
    <property type="entry name" value="Aldolase class I"/>
    <property type="match status" value="1"/>
</dbReference>
<keyword evidence="8 11" id="KW-0570">Pentose shunt</keyword>
<evidence type="ECO:0000256" key="5">
    <source>
        <dbReference type="ARBA" id="ARBA00013151"/>
    </source>
</evidence>
<dbReference type="NCBIfam" id="NF009001">
    <property type="entry name" value="PRK12346.1"/>
    <property type="match status" value="1"/>
</dbReference>
<evidence type="ECO:0000256" key="9">
    <source>
        <dbReference type="ARBA" id="ARBA00023270"/>
    </source>
</evidence>
<evidence type="ECO:0000256" key="10">
    <source>
        <dbReference type="ARBA" id="ARBA00048810"/>
    </source>
</evidence>
<evidence type="ECO:0000256" key="7">
    <source>
        <dbReference type="ARBA" id="ARBA00022679"/>
    </source>
</evidence>
<gene>
    <name evidence="11 13" type="primary">tal</name>
    <name evidence="13" type="ORF">GCM10009304_10060</name>
</gene>
<reference evidence="13" key="1">
    <citation type="journal article" date="2014" name="Int. J. Syst. Evol. Microbiol.">
        <title>Complete genome sequence of Corynebacterium casei LMG S-19264T (=DSM 44701T), isolated from a smear-ripened cheese.</title>
        <authorList>
            <consortium name="US DOE Joint Genome Institute (JGI-PGF)"/>
            <person name="Walter F."/>
            <person name="Albersmeier A."/>
            <person name="Kalinowski J."/>
            <person name="Ruckert C."/>
        </authorList>
    </citation>
    <scope>NUCLEOTIDE SEQUENCE</scope>
    <source>
        <strain evidence="13">JCM 30078</strain>
    </source>
</reference>
<evidence type="ECO:0000256" key="1">
    <source>
        <dbReference type="ARBA" id="ARBA00003518"/>
    </source>
</evidence>
<sequence length="319" mass="35111">MPTLLEQLKRHTLVVADTGELEAIERFHPEDATTNPSLVLKAIQAGHYPAQVEQVLDWAKQNSASSEEAVSKACDRLAVLMGAEILKSVPGKVSTEVPAALSFDRDATLAKAEELIEHYKALGVDTGRVLIKIAATWEGIQAARVLESRGINCNLTLIFNMAQARACAEAGAFLISPFVGRILDWYVKQDSSRKYTGEEEPGVQSVSAIHAFFKRHEYPTVVMGASFRNIDEIIALAGCDRLTISPALLQELQGREGELTVRLKDNGERAPRPAALTEAEFRWQMNEDPMATEKLAEGIRTFNADQMKLEKLIAERLGV</sequence>
<dbReference type="InterPro" id="IPR013785">
    <property type="entry name" value="Aldolase_TIM"/>
</dbReference>
<evidence type="ECO:0000256" key="3">
    <source>
        <dbReference type="ARBA" id="ARBA00004857"/>
    </source>
</evidence>
<dbReference type="HAMAP" id="MF_00492">
    <property type="entry name" value="Transaldolase_1"/>
    <property type="match status" value="1"/>
</dbReference>
<dbReference type="SUPFAM" id="SSF51569">
    <property type="entry name" value="Aldolase"/>
    <property type="match status" value="1"/>
</dbReference>
<comment type="subcellular location">
    <subcellularLocation>
        <location evidence="2 11">Cytoplasm</location>
    </subcellularLocation>
</comment>
<proteinExistence type="inferred from homology"/>
<accession>A0A917UUG5</accession>
<protein>
    <recommendedName>
        <fullName evidence="5 11">Transaldolase</fullName>
        <ecNumber evidence="5 11">2.2.1.2</ecNumber>
    </recommendedName>
</protein>
<evidence type="ECO:0000256" key="11">
    <source>
        <dbReference type="HAMAP-Rule" id="MF_00492"/>
    </source>
</evidence>
<dbReference type="GO" id="GO:0004801">
    <property type="term" value="F:transaldolase activity"/>
    <property type="evidence" value="ECO:0007669"/>
    <property type="project" value="UniProtKB-UniRule"/>
</dbReference>
<dbReference type="Pfam" id="PF00923">
    <property type="entry name" value="TAL_FSA"/>
    <property type="match status" value="1"/>
</dbReference>
<keyword evidence="14" id="KW-1185">Reference proteome</keyword>
<dbReference type="InterPro" id="IPR004730">
    <property type="entry name" value="Transaldolase_1"/>
</dbReference>
<dbReference type="FunFam" id="3.20.20.70:FF:000002">
    <property type="entry name" value="Transaldolase"/>
    <property type="match status" value="1"/>
</dbReference>
<evidence type="ECO:0000256" key="2">
    <source>
        <dbReference type="ARBA" id="ARBA00004496"/>
    </source>
</evidence>
<dbReference type="RefSeq" id="WP_188982053.1">
    <property type="nucleotide sequence ID" value="NZ_BMPO01000002.1"/>
</dbReference>